<dbReference type="CDD" id="cd01745">
    <property type="entry name" value="GATase1_2"/>
    <property type="match status" value="1"/>
</dbReference>
<comment type="function">
    <text evidence="3">Involved in the breakdown of putrescine via hydrolysis of the gamma-glutamyl linkage of gamma-glutamyl-gamma-aminobutyrate.</text>
</comment>
<accession>A0A918XTA2</accession>
<name>A0A918XTA2_9PROT</name>
<dbReference type="InterPro" id="IPR011697">
    <property type="entry name" value="Peptidase_C26"/>
</dbReference>
<dbReference type="FunFam" id="3.40.50.880:FF:000030">
    <property type="entry name" value="Gamma-glutamyl-gamma-aminobutyrate hydrolase PuuD"/>
    <property type="match status" value="1"/>
</dbReference>
<comment type="caution">
    <text evidence="6">The sequence shown here is derived from an EMBL/GenBank/DDBJ whole genome shotgun (WGS) entry which is preliminary data.</text>
</comment>
<dbReference type="GO" id="GO:0005829">
    <property type="term" value="C:cytosol"/>
    <property type="evidence" value="ECO:0007669"/>
    <property type="project" value="TreeGrafter"/>
</dbReference>
<dbReference type="PANTHER" id="PTHR43235:SF1">
    <property type="entry name" value="GLUTAMINE AMIDOTRANSFERASE PB2B2.05-RELATED"/>
    <property type="match status" value="1"/>
</dbReference>
<dbReference type="PANTHER" id="PTHR43235">
    <property type="entry name" value="GLUTAMINE AMIDOTRANSFERASE PB2B2.05-RELATED"/>
    <property type="match status" value="1"/>
</dbReference>
<evidence type="ECO:0000256" key="3">
    <source>
        <dbReference type="ARBA" id="ARBA00055068"/>
    </source>
</evidence>
<reference evidence="6" key="1">
    <citation type="journal article" date="2014" name="Int. J. Syst. Evol. Microbiol.">
        <title>Complete genome sequence of Corynebacterium casei LMG S-19264T (=DSM 44701T), isolated from a smear-ripened cheese.</title>
        <authorList>
            <consortium name="US DOE Joint Genome Institute (JGI-PGF)"/>
            <person name="Walter F."/>
            <person name="Albersmeier A."/>
            <person name="Kalinowski J."/>
            <person name="Ruckert C."/>
        </authorList>
    </citation>
    <scope>NUCLEOTIDE SEQUENCE</scope>
    <source>
        <strain evidence="6">KCTC 42651</strain>
    </source>
</reference>
<dbReference type="AlphaFoldDB" id="A0A918XTA2"/>
<dbReference type="RefSeq" id="WP_189991280.1">
    <property type="nucleotide sequence ID" value="NZ_BMZS01000007.1"/>
</dbReference>
<sequence length="256" mass="27487">MARPVIGIICSRHLVDGTRETQMTGRRNIDAVANAADCAPLLIPSLPDAISVGDLLEAVDGVMLTGGRANVHPRHYGEELTERHGEMDEGRDGVALPLVRACIERGVPIFGICKGIQEMNVALGGSLHPEVGELPGKHRHRMPKGCKDPKIVFELREQVRLRPGGVLATMLGTESIVTNSLHGQAVLEPGERVVLEGWAADDTVEAISVAGARSFAVGVQWHAEYEAETDPVNSVLFGRFGDAARAYRKLRRAAAA</sequence>
<dbReference type="EMBL" id="BMZS01000007">
    <property type="protein sequence ID" value="GHD54212.1"/>
    <property type="molecule type" value="Genomic_DNA"/>
</dbReference>
<dbReference type="InterPro" id="IPR029062">
    <property type="entry name" value="Class_I_gatase-like"/>
</dbReference>
<dbReference type="SUPFAM" id="SSF52317">
    <property type="entry name" value="Class I glutamine amidotransferase-like"/>
    <property type="match status" value="1"/>
</dbReference>
<organism evidence="6 7">
    <name type="scientific">Thalassobaculum fulvum</name>
    <dbReference type="NCBI Taxonomy" id="1633335"/>
    <lineage>
        <taxon>Bacteria</taxon>
        <taxon>Pseudomonadati</taxon>
        <taxon>Pseudomonadota</taxon>
        <taxon>Alphaproteobacteria</taxon>
        <taxon>Rhodospirillales</taxon>
        <taxon>Thalassobaculaceae</taxon>
        <taxon>Thalassobaculum</taxon>
    </lineage>
</organism>
<dbReference type="Pfam" id="PF07722">
    <property type="entry name" value="Peptidase_C26"/>
    <property type="match status" value="1"/>
</dbReference>
<evidence type="ECO:0000313" key="7">
    <source>
        <dbReference type="Proteomes" id="UP000630353"/>
    </source>
</evidence>
<dbReference type="InterPro" id="IPR044668">
    <property type="entry name" value="PuuD-like"/>
</dbReference>
<protein>
    <recommendedName>
        <fullName evidence="5">gamma-glutamyl-gamma-aminobutyrate hydrolase</fullName>
        <ecNumber evidence="5">3.5.1.94</ecNumber>
    </recommendedName>
</protein>
<dbReference type="Proteomes" id="UP000630353">
    <property type="component" value="Unassembled WGS sequence"/>
</dbReference>
<dbReference type="EC" id="3.5.1.94" evidence="5"/>
<evidence type="ECO:0000313" key="6">
    <source>
        <dbReference type="EMBL" id="GHD54212.1"/>
    </source>
</evidence>
<evidence type="ECO:0000256" key="5">
    <source>
        <dbReference type="ARBA" id="ARBA00066788"/>
    </source>
</evidence>
<evidence type="ECO:0000256" key="1">
    <source>
        <dbReference type="ARBA" id="ARBA00011083"/>
    </source>
</evidence>
<keyword evidence="6" id="KW-0378">Hydrolase</keyword>
<evidence type="ECO:0000256" key="2">
    <source>
        <dbReference type="ARBA" id="ARBA00052718"/>
    </source>
</evidence>
<reference evidence="6" key="2">
    <citation type="submission" date="2020-09" db="EMBL/GenBank/DDBJ databases">
        <authorList>
            <person name="Sun Q."/>
            <person name="Kim S."/>
        </authorList>
    </citation>
    <scope>NUCLEOTIDE SEQUENCE</scope>
    <source>
        <strain evidence="6">KCTC 42651</strain>
    </source>
</reference>
<dbReference type="Gene3D" id="3.40.50.880">
    <property type="match status" value="1"/>
</dbReference>
<dbReference type="GO" id="GO:0006598">
    <property type="term" value="P:polyamine catabolic process"/>
    <property type="evidence" value="ECO:0007669"/>
    <property type="project" value="TreeGrafter"/>
</dbReference>
<proteinExistence type="inferred from homology"/>
<comment type="similarity">
    <text evidence="1">Belongs to the peptidase C26 family.</text>
</comment>
<dbReference type="PROSITE" id="PS51273">
    <property type="entry name" value="GATASE_TYPE_1"/>
    <property type="match status" value="1"/>
</dbReference>
<comment type="catalytic activity">
    <reaction evidence="2">
        <text>4-(gamma-L-glutamylamino)butanoate + H2O = 4-aminobutanoate + L-glutamate</text>
        <dbReference type="Rhea" id="RHEA:19737"/>
        <dbReference type="ChEBI" id="CHEBI:15377"/>
        <dbReference type="ChEBI" id="CHEBI:29985"/>
        <dbReference type="ChEBI" id="CHEBI:58800"/>
        <dbReference type="ChEBI" id="CHEBI:59888"/>
        <dbReference type="EC" id="3.5.1.94"/>
    </reaction>
</comment>
<comment type="pathway">
    <text evidence="4">Amine and polyamine degradation; putrescine degradation; 4-aminobutanoate from putrescine: step 4/4.</text>
</comment>
<keyword evidence="7" id="KW-1185">Reference proteome</keyword>
<evidence type="ECO:0000256" key="4">
    <source>
        <dbReference type="ARBA" id="ARBA00060634"/>
    </source>
</evidence>
<dbReference type="GO" id="GO:0033969">
    <property type="term" value="F:gamma-glutamyl-gamma-aminobutyrate hydrolase activity"/>
    <property type="evidence" value="ECO:0007669"/>
    <property type="project" value="UniProtKB-EC"/>
</dbReference>
<gene>
    <name evidence="6" type="ORF">GCM10017083_31470</name>
</gene>